<evidence type="ECO:0000313" key="8">
    <source>
        <dbReference type="Proteomes" id="UP000176976"/>
    </source>
</evidence>
<evidence type="ECO:0000256" key="4">
    <source>
        <dbReference type="ARBA" id="ARBA00023136"/>
    </source>
</evidence>
<dbReference type="InterPro" id="IPR003807">
    <property type="entry name" value="DUF202"/>
</dbReference>
<feature type="domain" description="DUF202" evidence="6">
    <location>
        <begin position="16"/>
        <end position="77"/>
    </location>
</feature>
<organism evidence="7 8">
    <name type="scientific">Candidatus Colwellbacteria bacterium RIFCSPLOWO2_12_FULL_44_13</name>
    <dbReference type="NCBI Taxonomy" id="1797694"/>
    <lineage>
        <taxon>Bacteria</taxon>
        <taxon>Candidatus Colwelliibacteriota</taxon>
    </lineage>
</organism>
<proteinExistence type="predicted"/>
<gene>
    <name evidence="7" type="ORF">A3H06_01660</name>
</gene>
<comment type="caution">
    <text evidence="7">The sequence shown here is derived from an EMBL/GenBank/DDBJ whole genome shotgun (WGS) entry which is preliminary data.</text>
</comment>
<keyword evidence="4 5" id="KW-0472">Membrane</keyword>
<keyword evidence="2 5" id="KW-0812">Transmembrane</keyword>
<sequence length="88" mass="9955">MPKKSNKRLLIAEEEVVLSKERTILSFMRTAMALIGAGVVIASILQDVIFKLVGYGLIVLGFIELVDSMRRLREKQKLVKRLQRQTGV</sequence>
<dbReference type="AlphaFoldDB" id="A0A1G1ZAX9"/>
<feature type="transmembrane region" description="Helical" evidence="5">
    <location>
        <begin position="52"/>
        <end position="72"/>
    </location>
</feature>
<protein>
    <recommendedName>
        <fullName evidence="6">DUF202 domain-containing protein</fullName>
    </recommendedName>
</protein>
<evidence type="ECO:0000259" key="6">
    <source>
        <dbReference type="Pfam" id="PF02656"/>
    </source>
</evidence>
<dbReference type="EMBL" id="MHJC01000009">
    <property type="protein sequence ID" value="OGY61803.1"/>
    <property type="molecule type" value="Genomic_DNA"/>
</dbReference>
<reference evidence="7 8" key="1">
    <citation type="journal article" date="2016" name="Nat. Commun.">
        <title>Thousands of microbial genomes shed light on interconnected biogeochemical processes in an aquifer system.</title>
        <authorList>
            <person name="Anantharaman K."/>
            <person name="Brown C.T."/>
            <person name="Hug L.A."/>
            <person name="Sharon I."/>
            <person name="Castelle C.J."/>
            <person name="Probst A.J."/>
            <person name="Thomas B.C."/>
            <person name="Singh A."/>
            <person name="Wilkins M.J."/>
            <person name="Karaoz U."/>
            <person name="Brodie E.L."/>
            <person name="Williams K.H."/>
            <person name="Hubbard S.S."/>
            <person name="Banfield J.F."/>
        </authorList>
    </citation>
    <scope>NUCLEOTIDE SEQUENCE [LARGE SCALE GENOMIC DNA]</scope>
</reference>
<feature type="transmembrane region" description="Helical" evidence="5">
    <location>
        <begin position="27"/>
        <end position="46"/>
    </location>
</feature>
<name>A0A1G1ZAX9_9BACT</name>
<evidence type="ECO:0000313" key="7">
    <source>
        <dbReference type="EMBL" id="OGY61803.1"/>
    </source>
</evidence>
<accession>A0A1G1ZAX9</accession>
<evidence type="ECO:0000256" key="3">
    <source>
        <dbReference type="ARBA" id="ARBA00022989"/>
    </source>
</evidence>
<evidence type="ECO:0000256" key="1">
    <source>
        <dbReference type="ARBA" id="ARBA00004127"/>
    </source>
</evidence>
<dbReference type="GO" id="GO:0012505">
    <property type="term" value="C:endomembrane system"/>
    <property type="evidence" value="ECO:0007669"/>
    <property type="project" value="UniProtKB-SubCell"/>
</dbReference>
<evidence type="ECO:0000256" key="5">
    <source>
        <dbReference type="SAM" id="Phobius"/>
    </source>
</evidence>
<evidence type="ECO:0000256" key="2">
    <source>
        <dbReference type="ARBA" id="ARBA00022692"/>
    </source>
</evidence>
<dbReference type="Pfam" id="PF02656">
    <property type="entry name" value="DUF202"/>
    <property type="match status" value="1"/>
</dbReference>
<dbReference type="Proteomes" id="UP000176976">
    <property type="component" value="Unassembled WGS sequence"/>
</dbReference>
<comment type="subcellular location">
    <subcellularLocation>
        <location evidence="1">Endomembrane system</location>
        <topology evidence="1">Multi-pass membrane protein</topology>
    </subcellularLocation>
</comment>
<keyword evidence="3 5" id="KW-1133">Transmembrane helix</keyword>